<protein>
    <submittedName>
        <fullName evidence="12">Actin-binding protein IPP</fullName>
    </submittedName>
</protein>
<dbReference type="EMBL" id="NEDP02000845">
    <property type="protein sequence ID" value="OWF54893.1"/>
    <property type="molecule type" value="Genomic_DNA"/>
</dbReference>
<dbReference type="SMART" id="SM00225">
    <property type="entry name" value="BTB"/>
    <property type="match status" value="1"/>
</dbReference>
<evidence type="ECO:0000256" key="1">
    <source>
        <dbReference type="ARBA" id="ARBA00004123"/>
    </source>
</evidence>
<keyword evidence="5" id="KW-0862">Zinc</keyword>
<dbReference type="SUPFAM" id="SSF54695">
    <property type="entry name" value="POZ domain"/>
    <property type="match status" value="1"/>
</dbReference>
<feature type="compositionally biased region" description="Polar residues" evidence="10">
    <location>
        <begin position="327"/>
        <end position="341"/>
    </location>
</feature>
<dbReference type="InterPro" id="IPR000210">
    <property type="entry name" value="BTB/POZ_dom"/>
</dbReference>
<dbReference type="GO" id="GO:0008270">
    <property type="term" value="F:zinc ion binding"/>
    <property type="evidence" value="ECO:0007669"/>
    <property type="project" value="UniProtKB-KW"/>
</dbReference>
<dbReference type="GO" id="GO:0005634">
    <property type="term" value="C:nucleus"/>
    <property type="evidence" value="ECO:0007669"/>
    <property type="project" value="UniProtKB-SubCell"/>
</dbReference>
<keyword evidence="6" id="KW-0805">Transcription regulation</keyword>
<evidence type="ECO:0000256" key="9">
    <source>
        <dbReference type="ARBA" id="ARBA00023242"/>
    </source>
</evidence>
<dbReference type="GO" id="GO:0000981">
    <property type="term" value="F:DNA-binding transcription factor activity, RNA polymerase II-specific"/>
    <property type="evidence" value="ECO:0007669"/>
    <property type="project" value="TreeGrafter"/>
</dbReference>
<sequence length="708" mass="78873">MATEAGGLTHTPMLEQVFVNPDHSSQVLYQLSELWRDKKLCDATIEVGPVKVYVHRLVLLAACPYLLTVGGQHEVSILEVKLPMTVGLEGLNIFLTYLYDGVLHLTSANLRSVEKLTKILKVTSIQKFCQEFRDSNKETGTADKITTDYSLKMTNSSLQIIFSEIQNEMKRESAEPEIETTPSKRPRINLDKLSAALQKKSNQPDAMKDSGRGHSVSGGRSVSNVASSGLSEGQHDDRNIGADPLMMHVKEEPMSDYDDEDDASFSEDTSESQGYSGTTDFVRQAPYDTRPFPDEEAVSRGNKMVVALPPPPSLQKRPSLKRKSFHPSAQRTSQTSETDSVGVNEDVNSGDIGASGEGGVDATKVLKNIVKSIPEMAMNLGTSSEIGDDNKPRMYLRLNEDDVANQSPPPLSGQANQVQFTISMGSSENTTSQTFPISMTCNMSYNPQQSHGSTSSLKCLSPHARVQQYREKLKEDPEAWVNYKKKEAERKREARKKMTDDQRRRASEMAKLRRKRRLLNLALAGLGAQAAGLGGQTSSLGDSEGMLPLSPTHEGYGDDMSPSGMRSYEGLGSGIRTPGSETGVSTSLLSPSDQQSTANRPDMLQQMLPHGLVNVNQPVVETLLKERQREFWREEKRKYRARMSEQKREQVRQHDANYKRSRRQLMKESSEYWSEEMQEDGNDGNFIKQEPVWTDDDDDQGYSYPSFN</sequence>
<dbReference type="PANTHER" id="PTHR46105">
    <property type="entry name" value="AGAP004733-PA"/>
    <property type="match status" value="1"/>
</dbReference>
<dbReference type="GO" id="GO:0000978">
    <property type="term" value="F:RNA polymerase II cis-regulatory region sequence-specific DNA binding"/>
    <property type="evidence" value="ECO:0007669"/>
    <property type="project" value="TreeGrafter"/>
</dbReference>
<dbReference type="InterPro" id="IPR011333">
    <property type="entry name" value="SKP1/BTB/POZ_sf"/>
</dbReference>
<evidence type="ECO:0000256" key="6">
    <source>
        <dbReference type="ARBA" id="ARBA00023015"/>
    </source>
</evidence>
<keyword evidence="9" id="KW-0539">Nucleus</keyword>
<evidence type="ECO:0000256" key="2">
    <source>
        <dbReference type="ARBA" id="ARBA00022723"/>
    </source>
</evidence>
<feature type="compositionally biased region" description="Polar residues" evidence="10">
    <location>
        <begin position="271"/>
        <end position="281"/>
    </location>
</feature>
<evidence type="ECO:0000313" key="12">
    <source>
        <dbReference type="EMBL" id="OWF54893.1"/>
    </source>
</evidence>
<keyword evidence="7" id="KW-0238">DNA-binding</keyword>
<dbReference type="PROSITE" id="PS50097">
    <property type="entry name" value="BTB"/>
    <property type="match status" value="1"/>
</dbReference>
<keyword evidence="8" id="KW-0804">Transcription</keyword>
<comment type="subcellular location">
    <subcellularLocation>
        <location evidence="1">Nucleus</location>
    </subcellularLocation>
</comment>
<dbReference type="PANTHER" id="PTHR46105:SF5">
    <property type="entry name" value="ZINC FINGER AND BTB DOMAIN-CONTAINING PROTEIN 44 ISOFORM X1"/>
    <property type="match status" value="1"/>
</dbReference>
<feature type="region of interest" description="Disordered" evidence="10">
    <location>
        <begin position="254"/>
        <end position="356"/>
    </location>
</feature>
<dbReference type="AlphaFoldDB" id="A0A210R1F2"/>
<dbReference type="Pfam" id="PF00651">
    <property type="entry name" value="BTB"/>
    <property type="match status" value="1"/>
</dbReference>
<dbReference type="OrthoDB" id="6159605at2759"/>
<gene>
    <name evidence="12" type="ORF">KP79_PYT18010</name>
</gene>
<evidence type="ECO:0000256" key="3">
    <source>
        <dbReference type="ARBA" id="ARBA00022737"/>
    </source>
</evidence>
<feature type="domain" description="BTB" evidence="11">
    <location>
        <begin position="41"/>
        <end position="107"/>
    </location>
</feature>
<accession>A0A210R1F2</accession>
<feature type="compositionally biased region" description="Basic and acidic residues" evidence="10">
    <location>
        <begin position="643"/>
        <end position="658"/>
    </location>
</feature>
<feature type="region of interest" description="Disordered" evidence="10">
    <location>
        <begin position="531"/>
        <end position="598"/>
    </location>
</feature>
<evidence type="ECO:0000256" key="10">
    <source>
        <dbReference type="SAM" id="MobiDB-lite"/>
    </source>
</evidence>
<keyword evidence="4" id="KW-0863">Zinc-finger</keyword>
<evidence type="ECO:0000256" key="8">
    <source>
        <dbReference type="ARBA" id="ARBA00023163"/>
    </source>
</evidence>
<feature type="compositionally biased region" description="Acidic residues" evidence="10">
    <location>
        <begin position="673"/>
        <end position="682"/>
    </location>
</feature>
<name>A0A210R1F2_MIZYE</name>
<feature type="compositionally biased region" description="Low complexity" evidence="10">
    <location>
        <begin position="213"/>
        <end position="229"/>
    </location>
</feature>
<keyword evidence="2" id="KW-0479">Metal-binding</keyword>
<feature type="compositionally biased region" description="Acidic residues" evidence="10">
    <location>
        <begin position="254"/>
        <end position="270"/>
    </location>
</feature>
<reference evidence="12 13" key="1">
    <citation type="journal article" date="2017" name="Nat. Ecol. Evol.">
        <title>Scallop genome provides insights into evolution of bilaterian karyotype and development.</title>
        <authorList>
            <person name="Wang S."/>
            <person name="Zhang J."/>
            <person name="Jiao W."/>
            <person name="Li J."/>
            <person name="Xun X."/>
            <person name="Sun Y."/>
            <person name="Guo X."/>
            <person name="Huan P."/>
            <person name="Dong B."/>
            <person name="Zhang L."/>
            <person name="Hu X."/>
            <person name="Sun X."/>
            <person name="Wang J."/>
            <person name="Zhao C."/>
            <person name="Wang Y."/>
            <person name="Wang D."/>
            <person name="Huang X."/>
            <person name="Wang R."/>
            <person name="Lv J."/>
            <person name="Li Y."/>
            <person name="Zhang Z."/>
            <person name="Liu B."/>
            <person name="Lu W."/>
            <person name="Hui Y."/>
            <person name="Liang J."/>
            <person name="Zhou Z."/>
            <person name="Hou R."/>
            <person name="Li X."/>
            <person name="Liu Y."/>
            <person name="Li H."/>
            <person name="Ning X."/>
            <person name="Lin Y."/>
            <person name="Zhao L."/>
            <person name="Xing Q."/>
            <person name="Dou J."/>
            <person name="Li Y."/>
            <person name="Mao J."/>
            <person name="Guo H."/>
            <person name="Dou H."/>
            <person name="Li T."/>
            <person name="Mu C."/>
            <person name="Jiang W."/>
            <person name="Fu Q."/>
            <person name="Fu X."/>
            <person name="Miao Y."/>
            <person name="Liu J."/>
            <person name="Yu Q."/>
            <person name="Li R."/>
            <person name="Liao H."/>
            <person name="Li X."/>
            <person name="Kong Y."/>
            <person name="Jiang Z."/>
            <person name="Chourrout D."/>
            <person name="Li R."/>
            <person name="Bao Z."/>
        </authorList>
    </citation>
    <scope>NUCLEOTIDE SEQUENCE [LARGE SCALE GENOMIC DNA]</scope>
    <source>
        <strain evidence="12 13">PY_sf001</strain>
    </source>
</reference>
<comment type="caution">
    <text evidence="12">The sequence shown here is derived from an EMBL/GenBank/DDBJ whole genome shotgun (WGS) entry which is preliminary data.</text>
</comment>
<dbReference type="Proteomes" id="UP000242188">
    <property type="component" value="Unassembled WGS sequence"/>
</dbReference>
<proteinExistence type="predicted"/>
<evidence type="ECO:0000256" key="4">
    <source>
        <dbReference type="ARBA" id="ARBA00022771"/>
    </source>
</evidence>
<keyword evidence="3" id="KW-0677">Repeat</keyword>
<dbReference type="Gene3D" id="3.30.710.10">
    <property type="entry name" value="Potassium Channel Kv1.1, Chain A"/>
    <property type="match status" value="1"/>
</dbReference>
<evidence type="ECO:0000259" key="11">
    <source>
        <dbReference type="PROSITE" id="PS50097"/>
    </source>
</evidence>
<dbReference type="InterPro" id="IPR050457">
    <property type="entry name" value="ZnFinger_BTB_dom_contain"/>
</dbReference>
<organism evidence="12 13">
    <name type="scientific">Mizuhopecten yessoensis</name>
    <name type="common">Japanese scallop</name>
    <name type="synonym">Patinopecten yessoensis</name>
    <dbReference type="NCBI Taxonomy" id="6573"/>
    <lineage>
        <taxon>Eukaryota</taxon>
        <taxon>Metazoa</taxon>
        <taxon>Spiralia</taxon>
        <taxon>Lophotrochozoa</taxon>
        <taxon>Mollusca</taxon>
        <taxon>Bivalvia</taxon>
        <taxon>Autobranchia</taxon>
        <taxon>Pteriomorphia</taxon>
        <taxon>Pectinida</taxon>
        <taxon>Pectinoidea</taxon>
        <taxon>Pectinidae</taxon>
        <taxon>Mizuhopecten</taxon>
    </lineage>
</organism>
<feature type="region of interest" description="Disordered" evidence="10">
    <location>
        <begin position="197"/>
        <end position="242"/>
    </location>
</feature>
<keyword evidence="13" id="KW-1185">Reference proteome</keyword>
<feature type="region of interest" description="Disordered" evidence="10">
    <location>
        <begin position="487"/>
        <end position="511"/>
    </location>
</feature>
<evidence type="ECO:0000313" key="13">
    <source>
        <dbReference type="Proteomes" id="UP000242188"/>
    </source>
</evidence>
<evidence type="ECO:0000256" key="7">
    <source>
        <dbReference type="ARBA" id="ARBA00023125"/>
    </source>
</evidence>
<feature type="compositionally biased region" description="Polar residues" evidence="10">
    <location>
        <begin position="579"/>
        <end position="598"/>
    </location>
</feature>
<evidence type="ECO:0000256" key="5">
    <source>
        <dbReference type="ARBA" id="ARBA00022833"/>
    </source>
</evidence>
<feature type="region of interest" description="Disordered" evidence="10">
    <location>
        <begin position="643"/>
        <end position="708"/>
    </location>
</feature>